<reference evidence="10 11" key="1">
    <citation type="submission" date="2020-02" db="EMBL/GenBank/DDBJ databases">
        <title>Genomic and physiological characterization of two novel Nitrospinaceae genera.</title>
        <authorList>
            <person name="Mueller A.J."/>
            <person name="Jung M.-Y."/>
            <person name="Strachan C.R."/>
            <person name="Herbold C.W."/>
            <person name="Kirkegaard R.H."/>
            <person name="Daims H."/>
        </authorList>
    </citation>
    <scope>NUCLEOTIDE SEQUENCE [LARGE SCALE GENOMIC DNA]</scope>
    <source>
        <strain evidence="10">EB</strain>
    </source>
</reference>
<evidence type="ECO:0000256" key="1">
    <source>
        <dbReference type="ARBA" id="ARBA00022485"/>
    </source>
</evidence>
<dbReference type="HAMAP" id="MF_00992">
    <property type="entry name" value="MqnC"/>
    <property type="match status" value="1"/>
</dbReference>
<keyword evidence="6" id="KW-0474">Menaquinone biosynthesis</keyword>
<dbReference type="CDD" id="cd01335">
    <property type="entry name" value="Radical_SAM"/>
    <property type="match status" value="1"/>
</dbReference>
<dbReference type="SFLD" id="SFLDS00029">
    <property type="entry name" value="Radical_SAM"/>
    <property type="match status" value="1"/>
</dbReference>
<dbReference type="PANTHER" id="PTHR43076">
    <property type="entry name" value="FO SYNTHASE (COFH)"/>
    <property type="match status" value="1"/>
</dbReference>
<dbReference type="GO" id="GO:0016765">
    <property type="term" value="F:transferase activity, transferring alkyl or aryl (other than methyl) groups"/>
    <property type="evidence" value="ECO:0007669"/>
    <property type="project" value="InterPro"/>
</dbReference>
<dbReference type="GO" id="GO:0051539">
    <property type="term" value="F:4 iron, 4 sulfur cluster binding"/>
    <property type="evidence" value="ECO:0007669"/>
    <property type="project" value="UniProtKB-KW"/>
</dbReference>
<evidence type="ECO:0000256" key="6">
    <source>
        <dbReference type="HAMAP-Rule" id="MF_00992"/>
    </source>
</evidence>
<dbReference type="SFLD" id="SFLDF00343">
    <property type="entry name" value="aminofutalosine_synthase_(mqnE"/>
    <property type="match status" value="1"/>
</dbReference>
<dbReference type="UniPathway" id="UPA00079"/>
<dbReference type="GO" id="GO:0009234">
    <property type="term" value="P:menaquinone biosynthetic process"/>
    <property type="evidence" value="ECO:0007669"/>
    <property type="project" value="UniProtKB-UniRule"/>
</dbReference>
<sequence>MNHESILQKALDGERINADEARALYDCQDITLLGNVATRLYRKRLATQGKTITYIVDRNINYTNVCVTDCSFCAFYRKAGDSEAYVLPNETIGEKIREVQDQGGLQILLQGGHNADLKIDYYENLFRFIKENFGIHLHALSPPEIVHLSKLSRLSLKDTIARLKDAGLDSIPGGGAEILVDRVRDIISPKKCTTDQWLDVMGTAHELGLPTTATMMFGHVETLEDRVEHLMRLRDQQDKTGGFTAFICWPFQSGNTPLAKDIGPKNTTGWEYLKTLAIGRIVLDNIDNHQSSWVTQGPKVGQMALFFGANDMGSTMFEENVVSAAGTTYNLNEKEIRRLIEDGGFVPQRRNMQYAHVT</sequence>
<dbReference type="Pfam" id="PF04055">
    <property type="entry name" value="Radical_SAM"/>
    <property type="match status" value="1"/>
</dbReference>
<dbReference type="GO" id="GO:0005506">
    <property type="term" value="F:iron ion binding"/>
    <property type="evidence" value="ECO:0007669"/>
    <property type="project" value="UniProtKB-UniRule"/>
</dbReference>
<feature type="binding site" evidence="6 7">
    <location>
        <position position="70"/>
    </location>
    <ligand>
        <name>[4Fe-4S] cluster</name>
        <dbReference type="ChEBI" id="CHEBI:49883"/>
        <note>4Fe-4S-S-AdoMet</note>
    </ligand>
</feature>
<dbReference type="InterPro" id="IPR007197">
    <property type="entry name" value="rSAM"/>
</dbReference>
<comment type="function">
    <text evidence="6">Radical SAM enzyme that catalyzes the cyclization of dehypoxanthine futalosine (DHFL) into cyclic dehypoxanthine futalosine (CDHFL), a step in the biosynthesis of menaquinone (MK, vitamin K2).</text>
</comment>
<evidence type="ECO:0000256" key="7">
    <source>
        <dbReference type="PIRSR" id="PIRSR004762-1"/>
    </source>
</evidence>
<proteinExistence type="inferred from homology"/>
<evidence type="ECO:0000313" key="11">
    <source>
        <dbReference type="Proteomes" id="UP000594688"/>
    </source>
</evidence>
<feature type="binding site" evidence="6 7">
    <location>
        <position position="66"/>
    </location>
    <ligand>
        <name>[4Fe-4S] cluster</name>
        <dbReference type="ChEBI" id="CHEBI:49883"/>
        <note>4Fe-4S-S-AdoMet</note>
    </ligand>
</feature>
<evidence type="ECO:0000256" key="4">
    <source>
        <dbReference type="ARBA" id="ARBA00023004"/>
    </source>
</evidence>
<comment type="cofactor">
    <cofactor evidence="6 7">
        <name>[4Fe-4S] cluster</name>
        <dbReference type="ChEBI" id="CHEBI:49883"/>
    </cofactor>
    <text evidence="6 7">Binds 1 [4Fe-4S] cluster. The cluster is coordinated with 3 cysteines and an exchangeable S-adenosyl-L-methionine.</text>
</comment>
<dbReference type="GO" id="GO:0044689">
    <property type="term" value="F:7,8-didemethyl-8-hydroxy-5-deazariboflavin synthase activity"/>
    <property type="evidence" value="ECO:0007669"/>
    <property type="project" value="TreeGrafter"/>
</dbReference>
<dbReference type="InterPro" id="IPR006638">
    <property type="entry name" value="Elp3/MiaA/NifB-like_rSAM"/>
</dbReference>
<feature type="domain" description="Radical SAM core" evidence="9">
    <location>
        <begin position="52"/>
        <end position="287"/>
    </location>
</feature>
<protein>
    <recommendedName>
        <fullName evidence="6">Cyclic dehypoxanthine futalosine synthase</fullName>
        <shortName evidence="6">Cyclic DHFL synthase</shortName>
        <ecNumber evidence="6">1.21.98.1</ecNumber>
    </recommendedName>
    <alternativeName>
        <fullName evidence="6">Dehypoxanthine futalosine cyclase</fullName>
        <shortName evidence="6">DHFL cyclase</shortName>
    </alternativeName>
    <alternativeName>
        <fullName evidence="6">Menaquinone biosynthetic enzyme MqnC</fullName>
    </alternativeName>
</protein>
<comment type="pathway">
    <text evidence="6">Quinol/quinone metabolism; menaquinone biosynthesis.</text>
</comment>
<evidence type="ECO:0000256" key="5">
    <source>
        <dbReference type="ARBA" id="ARBA00023014"/>
    </source>
</evidence>
<accession>A0A7T0BVW0</accession>
<dbReference type="AlphaFoldDB" id="A0A7T0BVW0"/>
<feature type="binding site" evidence="8">
    <location>
        <position position="141"/>
    </location>
    <ligand>
        <name>(3R)-3-methyl-D-ornithine</name>
        <dbReference type="ChEBI" id="CHEBI:64642"/>
    </ligand>
</feature>
<comment type="catalytic activity">
    <reaction evidence="6">
        <text>dehypoxanthine futalosine + S-adenosyl-L-methionine = cyclic dehypoxanthinylfutalosinate + 5'-deoxyadenosine + L-methionine + H(+)</text>
        <dbReference type="Rhea" id="RHEA:33083"/>
        <dbReference type="ChEBI" id="CHEBI:15378"/>
        <dbReference type="ChEBI" id="CHEBI:17319"/>
        <dbReference type="ChEBI" id="CHEBI:57844"/>
        <dbReference type="ChEBI" id="CHEBI:58864"/>
        <dbReference type="ChEBI" id="CHEBI:59789"/>
        <dbReference type="ChEBI" id="CHEBI:64270"/>
        <dbReference type="EC" id="1.21.98.1"/>
    </reaction>
</comment>
<dbReference type="KEGG" id="nli:G3M70_08800"/>
<keyword evidence="5 6" id="KW-0411">Iron-sulfur</keyword>
<dbReference type="InterPro" id="IPR045567">
    <property type="entry name" value="CofH/MnqC-like_C"/>
</dbReference>
<dbReference type="Pfam" id="PF19288">
    <property type="entry name" value="CofH_C"/>
    <property type="match status" value="1"/>
</dbReference>
<keyword evidence="3 6" id="KW-0479">Metal-binding</keyword>
<keyword evidence="1 6" id="KW-0004">4Fe-4S</keyword>
<dbReference type="NCBIfam" id="TIGR00423">
    <property type="entry name" value="CofH family radical SAM protein"/>
    <property type="match status" value="1"/>
</dbReference>
<dbReference type="PROSITE" id="PS51918">
    <property type="entry name" value="RADICAL_SAM"/>
    <property type="match status" value="1"/>
</dbReference>
<keyword evidence="4 6" id="KW-0408">Iron</keyword>
<evidence type="ECO:0000256" key="8">
    <source>
        <dbReference type="PIRSR" id="PIRSR004762-2"/>
    </source>
</evidence>
<dbReference type="InterPro" id="IPR013785">
    <property type="entry name" value="Aldolase_TIM"/>
</dbReference>
<organism evidence="10 11">
    <name type="scientific">Candidatus Nitronauta litoralis</name>
    <dbReference type="NCBI Taxonomy" id="2705533"/>
    <lineage>
        <taxon>Bacteria</taxon>
        <taxon>Pseudomonadati</taxon>
        <taxon>Nitrospinota/Tectimicrobiota group</taxon>
        <taxon>Nitrospinota</taxon>
        <taxon>Nitrospinia</taxon>
        <taxon>Nitrospinales</taxon>
        <taxon>Nitrospinaceae</taxon>
        <taxon>Candidatus Nitronauta</taxon>
    </lineage>
</organism>
<dbReference type="InterPro" id="IPR058240">
    <property type="entry name" value="rSAM_sf"/>
</dbReference>
<dbReference type="InterPro" id="IPR020050">
    <property type="entry name" value="FO_synthase_su2"/>
</dbReference>
<dbReference type="EC" id="1.21.98.1" evidence="6"/>
<dbReference type="PANTHER" id="PTHR43076:SF1">
    <property type="entry name" value="LIPOYL SYNTHASE 2"/>
    <property type="match status" value="1"/>
</dbReference>
<dbReference type="SMART" id="SM00729">
    <property type="entry name" value="Elp3"/>
    <property type="match status" value="1"/>
</dbReference>
<evidence type="ECO:0000259" key="9">
    <source>
        <dbReference type="PROSITE" id="PS51918"/>
    </source>
</evidence>
<feature type="binding site" evidence="8">
    <location>
        <position position="72"/>
    </location>
    <ligand>
        <name>S-adenosyl-L-methionine</name>
        <dbReference type="ChEBI" id="CHEBI:59789"/>
    </ligand>
</feature>
<feature type="binding site" evidence="8">
    <location>
        <position position="177"/>
    </location>
    <ligand>
        <name>S-adenosyl-L-methionine</name>
        <dbReference type="ChEBI" id="CHEBI:59789"/>
    </ligand>
</feature>
<dbReference type="NCBIfam" id="TIGR03699">
    <property type="entry name" value="menaquin_MqnC"/>
    <property type="match status" value="1"/>
</dbReference>
<evidence type="ECO:0000256" key="3">
    <source>
        <dbReference type="ARBA" id="ARBA00022723"/>
    </source>
</evidence>
<keyword evidence="2 6" id="KW-0949">S-adenosyl-L-methionine</keyword>
<feature type="binding site" evidence="8">
    <location>
        <position position="292"/>
    </location>
    <ligand>
        <name>(3R)-3-methyl-D-ornithine</name>
        <dbReference type="ChEBI" id="CHEBI:64642"/>
    </ligand>
</feature>
<name>A0A7T0BVW0_9BACT</name>
<gene>
    <name evidence="6 10" type="primary">mqnC</name>
    <name evidence="10" type="ORF">G3M70_08800</name>
</gene>
<dbReference type="InterPro" id="IPR034405">
    <property type="entry name" value="F420"/>
</dbReference>
<dbReference type="SUPFAM" id="SSF102114">
    <property type="entry name" value="Radical SAM enzymes"/>
    <property type="match status" value="1"/>
</dbReference>
<keyword evidence="6" id="KW-0560">Oxidoreductase</keyword>
<evidence type="ECO:0000313" key="10">
    <source>
        <dbReference type="EMBL" id="QPJ61967.1"/>
    </source>
</evidence>
<evidence type="ECO:0000256" key="2">
    <source>
        <dbReference type="ARBA" id="ARBA00022691"/>
    </source>
</evidence>
<dbReference type="PIRSF" id="PIRSF004762">
    <property type="entry name" value="CHP00423"/>
    <property type="match status" value="1"/>
</dbReference>
<comment type="similarity">
    <text evidence="6">Belongs to the radical SAM superfamily. MqnC family.</text>
</comment>
<dbReference type="InterPro" id="IPR022431">
    <property type="entry name" value="Cyclic_DHFL_synthase_mqnC"/>
</dbReference>
<dbReference type="GO" id="GO:0046992">
    <property type="term" value="F:oxidoreductase activity, acting on X-H and Y-H to form an X-Y bond"/>
    <property type="evidence" value="ECO:0007669"/>
    <property type="project" value="UniProtKB-UniRule"/>
</dbReference>
<dbReference type="EMBL" id="CP048685">
    <property type="protein sequence ID" value="QPJ61967.1"/>
    <property type="molecule type" value="Genomic_DNA"/>
</dbReference>
<dbReference type="Gene3D" id="3.20.20.70">
    <property type="entry name" value="Aldolase class I"/>
    <property type="match status" value="1"/>
</dbReference>
<dbReference type="SFLD" id="SFLDG01064">
    <property type="entry name" value="F420__menaquinone_cofactor_bio"/>
    <property type="match status" value="1"/>
</dbReference>
<dbReference type="SFLD" id="SFLDF00342">
    <property type="entry name" value="cyclic_dehypoxanthine_futalosi"/>
    <property type="match status" value="1"/>
</dbReference>
<dbReference type="Proteomes" id="UP000594688">
    <property type="component" value="Chromosome"/>
</dbReference>
<dbReference type="SFLD" id="SFLDG01389">
    <property type="entry name" value="menaquinone_synthsis_involved"/>
    <property type="match status" value="1"/>
</dbReference>
<feature type="binding site" evidence="8">
    <location>
        <position position="314"/>
    </location>
    <ligand>
        <name>(3R)-3-methyl-D-ornithine</name>
        <dbReference type="ChEBI" id="CHEBI:64642"/>
    </ligand>
</feature>
<feature type="binding site" evidence="6 7">
    <location>
        <position position="73"/>
    </location>
    <ligand>
        <name>[4Fe-4S] cluster</name>
        <dbReference type="ChEBI" id="CHEBI:49883"/>
        <note>4Fe-4S-S-AdoMet</note>
    </ligand>
</feature>